<dbReference type="Proteomes" id="UP000035268">
    <property type="component" value="Chromosome"/>
</dbReference>
<dbReference type="InterPro" id="IPR050921">
    <property type="entry name" value="T4SS_GSP_E_ATPase"/>
</dbReference>
<dbReference type="GO" id="GO:0005524">
    <property type="term" value="F:ATP binding"/>
    <property type="evidence" value="ECO:0007669"/>
    <property type="project" value="InterPro"/>
</dbReference>
<dbReference type="PATRIC" id="fig|1609981.3.peg.1648"/>
<dbReference type="InterPro" id="IPR001482">
    <property type="entry name" value="T2SS/T4SS_dom"/>
</dbReference>
<dbReference type="AlphaFoldDB" id="A0A0G3EEH0"/>
<dbReference type="Gene3D" id="3.30.450.90">
    <property type="match status" value="1"/>
</dbReference>
<dbReference type="Gene3D" id="3.40.50.300">
    <property type="entry name" value="P-loop containing nucleotide triphosphate hydrolases"/>
    <property type="match status" value="1"/>
</dbReference>
<feature type="domain" description="Bacterial type II secretion system protein E" evidence="2">
    <location>
        <begin position="198"/>
        <end position="212"/>
    </location>
</feature>
<comment type="similarity">
    <text evidence="1">Belongs to the GSP E family.</text>
</comment>
<proteinExistence type="inferred from homology"/>
<dbReference type="KEGG" id="vbl:L21SP4_01588"/>
<keyword evidence="4" id="KW-1185">Reference proteome</keyword>
<dbReference type="GO" id="GO:0016887">
    <property type="term" value="F:ATP hydrolysis activity"/>
    <property type="evidence" value="ECO:0007669"/>
    <property type="project" value="InterPro"/>
</dbReference>
<dbReference type="Pfam" id="PF00437">
    <property type="entry name" value="T2SSE"/>
    <property type="match status" value="1"/>
</dbReference>
<dbReference type="SUPFAM" id="SSF52540">
    <property type="entry name" value="P-loop containing nucleoside triphosphate hydrolases"/>
    <property type="match status" value="1"/>
</dbReference>
<reference evidence="3 4" key="2">
    <citation type="journal article" date="2016" name="ISME J.">
        <title>Characterization of the first cultured representative of Verrucomicrobia subdivision 5 indicates the proposal of a novel phylum.</title>
        <authorList>
            <person name="Spring S."/>
            <person name="Bunk B."/>
            <person name="Sproer C."/>
            <person name="Schumann P."/>
            <person name="Rohde M."/>
            <person name="Tindall B.J."/>
            <person name="Klenk H.P."/>
        </authorList>
    </citation>
    <scope>NUCLEOTIDE SEQUENCE [LARGE SCALE GENOMIC DNA]</scope>
    <source>
        <strain evidence="3 4">L21-Fru-AB</strain>
    </source>
</reference>
<dbReference type="STRING" id="1307763.L21SP4_01588"/>
<gene>
    <name evidence="3" type="primary">pilT_3</name>
    <name evidence="3" type="ORF">L21SP4_01588</name>
</gene>
<dbReference type="EMBL" id="CP010904">
    <property type="protein sequence ID" value="AKJ64831.1"/>
    <property type="molecule type" value="Genomic_DNA"/>
</dbReference>
<sequence length="368" mass="40307">MNIDLDRWLDELAVRGGSDLHLAAGNPPVLRLHGRLERVGEGDAALSAEAIAAVIAGAVGDEALDRLRHTGELDAAFERQDGTRLRINAYRQQGDFAAAIRLLPDRFFALDELGLDVKLLKSICAMHSGLILVTGTTSSGKSTTIASLVNEINKTRPCHIHTIEDPIEYRHRSLQSFVTQREVGRDTASFAEALRRSMRQDPDVIVVGEMRDLETMTAALTLAETGHLTFATLHTSDAVQSVSRIISAYPAAHQAQVRVQLASTLQVVLSQKLVPWANGGGRSLAAEILVATPNVRAMIREEKTHQMRTAMQTGGEHGMQTLNQSLLALLQRRKIDRATALEYSEDKANLLEELDRHAGQSPKRKGTR</sequence>
<reference evidence="4" key="1">
    <citation type="submission" date="2015-02" db="EMBL/GenBank/DDBJ databases">
        <title>Description and complete genome sequence of the first cultured representative of the subdivision 5 of the Verrucomicrobia phylum.</title>
        <authorList>
            <person name="Spring S."/>
            <person name="Bunk B."/>
            <person name="Sproer C."/>
            <person name="Klenk H.-P."/>
        </authorList>
    </citation>
    <scope>NUCLEOTIDE SEQUENCE [LARGE SCALE GENOMIC DNA]</scope>
    <source>
        <strain evidence="4">L21-Fru-AB</strain>
    </source>
</reference>
<evidence type="ECO:0000313" key="3">
    <source>
        <dbReference type="EMBL" id="AKJ64831.1"/>
    </source>
</evidence>
<name>A0A0G3EEH0_9BACT</name>
<evidence type="ECO:0000256" key="1">
    <source>
        <dbReference type="ARBA" id="ARBA00006611"/>
    </source>
</evidence>
<protein>
    <submittedName>
        <fullName evidence="3">Twitching mobility protein</fullName>
    </submittedName>
</protein>
<dbReference type="PROSITE" id="PS00662">
    <property type="entry name" value="T2SP_E"/>
    <property type="match status" value="1"/>
</dbReference>
<dbReference type="InterPro" id="IPR027417">
    <property type="entry name" value="P-loop_NTPase"/>
</dbReference>
<dbReference type="CDD" id="cd01131">
    <property type="entry name" value="PilT"/>
    <property type="match status" value="1"/>
</dbReference>
<evidence type="ECO:0000259" key="2">
    <source>
        <dbReference type="PROSITE" id="PS00662"/>
    </source>
</evidence>
<dbReference type="RefSeq" id="WP_074041424.1">
    <property type="nucleotide sequence ID" value="NZ_CP010904.1"/>
</dbReference>
<dbReference type="NCBIfam" id="TIGR01420">
    <property type="entry name" value="pilT_fam"/>
    <property type="match status" value="1"/>
</dbReference>
<accession>A0A0G3EEH0</accession>
<dbReference type="OrthoDB" id="9808272at2"/>
<organism evidence="3 4">
    <name type="scientific">Kiritimatiella glycovorans</name>
    <dbReference type="NCBI Taxonomy" id="1307763"/>
    <lineage>
        <taxon>Bacteria</taxon>
        <taxon>Pseudomonadati</taxon>
        <taxon>Kiritimatiellota</taxon>
        <taxon>Kiritimatiellia</taxon>
        <taxon>Kiritimatiellales</taxon>
        <taxon>Kiritimatiellaceae</taxon>
        <taxon>Kiritimatiella</taxon>
    </lineage>
</organism>
<dbReference type="PANTHER" id="PTHR30486">
    <property type="entry name" value="TWITCHING MOTILITY PROTEIN PILT"/>
    <property type="match status" value="1"/>
</dbReference>
<evidence type="ECO:0000313" key="4">
    <source>
        <dbReference type="Proteomes" id="UP000035268"/>
    </source>
</evidence>
<dbReference type="InterPro" id="IPR006321">
    <property type="entry name" value="PilT/PilU"/>
</dbReference>